<dbReference type="InParanoid" id="H2Z536"/>
<reference evidence="1" key="2">
    <citation type="submission" date="2025-08" db="UniProtKB">
        <authorList>
            <consortium name="Ensembl"/>
        </authorList>
    </citation>
    <scope>IDENTIFICATION</scope>
</reference>
<evidence type="ECO:0000313" key="1">
    <source>
        <dbReference type="Ensembl" id="ENSCSAVP00000012698.1"/>
    </source>
</evidence>
<protein>
    <submittedName>
        <fullName evidence="1">Uncharacterized protein</fullName>
    </submittedName>
</protein>
<proteinExistence type="predicted"/>
<dbReference type="STRING" id="51511.ENSCSAVP00000012698"/>
<accession>H2Z536</accession>
<evidence type="ECO:0000313" key="2">
    <source>
        <dbReference type="Proteomes" id="UP000007875"/>
    </source>
</evidence>
<dbReference type="HOGENOM" id="CLU_1117865_0_0_1"/>
<sequence>MKSLTNLRANKVHTCFFIGERTSHGRHRVGTTPRTIYPTTFSRKSRMRTSQLEKWREEYEKASNRLDFYIHTESMCYQSNGLIKSRKPEGHLLHIDRRETVQDLLDKISSEMPSFIRKPKQMLPLKSNIEIVQKNKTTIDTLHYLKVLPHGGIHLYECASTKKDVSLYKAGVPSEAHLFAWDGKQILGWEVPFGEENAPTLIHLICHSHDFTRRASFALPPSRTLDVVKERAAQLLKSVEFEIAPETAE</sequence>
<name>H2Z536_CIOSA</name>
<reference evidence="2" key="1">
    <citation type="submission" date="2003-08" db="EMBL/GenBank/DDBJ databases">
        <authorList>
            <person name="Birren B."/>
            <person name="Nusbaum C."/>
            <person name="Abebe A."/>
            <person name="Abouelleil A."/>
            <person name="Adekoya E."/>
            <person name="Ait-zahra M."/>
            <person name="Allen N."/>
            <person name="Allen T."/>
            <person name="An P."/>
            <person name="Anderson M."/>
            <person name="Anderson S."/>
            <person name="Arachchi H."/>
            <person name="Armbruster J."/>
            <person name="Bachantsang P."/>
            <person name="Baldwin J."/>
            <person name="Barry A."/>
            <person name="Bayul T."/>
            <person name="Blitshsteyn B."/>
            <person name="Bloom T."/>
            <person name="Blye J."/>
            <person name="Boguslavskiy L."/>
            <person name="Borowsky M."/>
            <person name="Boukhgalter B."/>
            <person name="Brunache A."/>
            <person name="Butler J."/>
            <person name="Calixte N."/>
            <person name="Calvo S."/>
            <person name="Camarata J."/>
            <person name="Campo K."/>
            <person name="Chang J."/>
            <person name="Cheshatsang Y."/>
            <person name="Citroen M."/>
            <person name="Collymore A."/>
            <person name="Considine T."/>
            <person name="Cook A."/>
            <person name="Cooke P."/>
            <person name="Corum B."/>
            <person name="Cuomo C."/>
            <person name="David R."/>
            <person name="Dawoe T."/>
            <person name="Degray S."/>
            <person name="Dodge S."/>
            <person name="Dooley K."/>
            <person name="Dorje P."/>
            <person name="Dorjee K."/>
            <person name="Dorris L."/>
            <person name="Duffey N."/>
            <person name="Dupes A."/>
            <person name="Elkins T."/>
            <person name="Engels R."/>
            <person name="Erickson J."/>
            <person name="Farina A."/>
            <person name="Faro S."/>
            <person name="Ferreira P."/>
            <person name="Fischer H."/>
            <person name="Fitzgerald M."/>
            <person name="Foley K."/>
            <person name="Gage D."/>
            <person name="Galagan J."/>
            <person name="Gearin G."/>
            <person name="Gnerre S."/>
            <person name="Gnirke A."/>
            <person name="Goyette A."/>
            <person name="Graham J."/>
            <person name="Grandbois E."/>
            <person name="Gyaltsen K."/>
            <person name="Hafez N."/>
            <person name="Hagopian D."/>
            <person name="Hagos B."/>
            <person name="Hall J."/>
            <person name="Hatcher B."/>
            <person name="Heller A."/>
            <person name="Higgins H."/>
            <person name="Honan T."/>
            <person name="Horn A."/>
            <person name="Houde N."/>
            <person name="Hughes L."/>
            <person name="Hulme W."/>
            <person name="Husby E."/>
            <person name="Iliev I."/>
            <person name="Jaffe D."/>
            <person name="Jones C."/>
            <person name="Kamal M."/>
            <person name="Kamat A."/>
            <person name="Kamvysselis M."/>
            <person name="Karlsson E."/>
            <person name="Kells C."/>
            <person name="Kieu A."/>
            <person name="Kisner P."/>
            <person name="Kodira C."/>
            <person name="Kulbokas E."/>
            <person name="Labutti K."/>
            <person name="Lama D."/>
            <person name="Landers T."/>
            <person name="Leger J."/>
            <person name="Levine S."/>
            <person name="Lewis D."/>
            <person name="Lewis T."/>
            <person name="Lindblad-toh K."/>
            <person name="Liu X."/>
            <person name="Lokyitsang T."/>
            <person name="Lokyitsang Y."/>
            <person name="Lucien O."/>
            <person name="Lui A."/>
            <person name="Ma L.J."/>
            <person name="Mabbitt R."/>
            <person name="Macdonald J."/>
            <person name="Maclean C."/>
            <person name="Major J."/>
            <person name="Manning J."/>
            <person name="Marabella R."/>
            <person name="Maru K."/>
            <person name="Matthews C."/>
            <person name="Mauceli E."/>
            <person name="Mccarthy M."/>
            <person name="Mcdonough S."/>
            <person name="Mcghee T."/>
            <person name="Meldrim J."/>
            <person name="Meneus L."/>
            <person name="Mesirov J."/>
            <person name="Mihalev A."/>
            <person name="Mihova T."/>
            <person name="Mikkelsen T."/>
            <person name="Mlenga V."/>
            <person name="Moru K."/>
            <person name="Mozes J."/>
            <person name="Mulrain L."/>
            <person name="Munson G."/>
            <person name="Naylor J."/>
            <person name="Newes C."/>
            <person name="Nguyen C."/>
            <person name="Nguyen N."/>
            <person name="Nguyen T."/>
            <person name="Nicol R."/>
            <person name="Nielsen C."/>
            <person name="Nizzari M."/>
            <person name="Norbu C."/>
            <person name="Norbu N."/>
            <person name="O'donnell P."/>
            <person name="Okoawo O."/>
            <person name="O'leary S."/>
            <person name="Omotosho B."/>
            <person name="O'neill K."/>
            <person name="Osman S."/>
            <person name="Parker S."/>
            <person name="Perrin D."/>
            <person name="Phunkhang P."/>
            <person name="Piqani B."/>
            <person name="Purcell S."/>
            <person name="Rachupka T."/>
            <person name="Ramasamy U."/>
            <person name="Rameau R."/>
            <person name="Ray V."/>
            <person name="Raymond C."/>
            <person name="Retta R."/>
            <person name="Richardson S."/>
            <person name="Rise C."/>
            <person name="Rodriguez J."/>
            <person name="Rogers J."/>
            <person name="Rogov P."/>
            <person name="Rutman M."/>
            <person name="Schupbach R."/>
            <person name="Seaman C."/>
            <person name="Settipalli S."/>
            <person name="Sharpe T."/>
            <person name="Sheridan J."/>
            <person name="Sherpa N."/>
            <person name="Shi J."/>
            <person name="Smirnov S."/>
            <person name="Smith C."/>
            <person name="Sougnez C."/>
            <person name="Spencer B."/>
            <person name="Stalker J."/>
            <person name="Stange-thomann N."/>
            <person name="Stavropoulos S."/>
            <person name="Stetson K."/>
            <person name="Stone C."/>
            <person name="Stone S."/>
            <person name="Stubbs M."/>
            <person name="Talamas J."/>
            <person name="Tchuinga P."/>
            <person name="Tenzing P."/>
            <person name="Tesfaye S."/>
            <person name="Theodore J."/>
            <person name="Thoulutsang Y."/>
            <person name="Topham K."/>
            <person name="Towey S."/>
            <person name="Tsamla T."/>
            <person name="Tsomo N."/>
            <person name="Vallee D."/>
            <person name="Vassiliev H."/>
            <person name="Venkataraman V."/>
            <person name="Vinson J."/>
            <person name="Vo A."/>
            <person name="Wade C."/>
            <person name="Wang S."/>
            <person name="Wangchuk T."/>
            <person name="Wangdi T."/>
            <person name="Whittaker C."/>
            <person name="Wilkinson J."/>
            <person name="Wu Y."/>
            <person name="Wyman D."/>
            <person name="Yadav S."/>
            <person name="Yang S."/>
            <person name="Yang X."/>
            <person name="Yeager S."/>
            <person name="Yee E."/>
            <person name="Young G."/>
            <person name="Zainoun J."/>
            <person name="Zembeck L."/>
            <person name="Zimmer A."/>
            <person name="Zody M."/>
            <person name="Lander E."/>
        </authorList>
    </citation>
    <scope>NUCLEOTIDE SEQUENCE [LARGE SCALE GENOMIC DNA]</scope>
</reference>
<dbReference type="Proteomes" id="UP000007875">
    <property type="component" value="Unassembled WGS sequence"/>
</dbReference>
<reference evidence="1" key="3">
    <citation type="submission" date="2025-09" db="UniProtKB">
        <authorList>
            <consortium name="Ensembl"/>
        </authorList>
    </citation>
    <scope>IDENTIFICATION</scope>
</reference>
<dbReference type="AlphaFoldDB" id="H2Z536"/>
<dbReference type="Ensembl" id="ENSCSAVT00000012846.1">
    <property type="protein sequence ID" value="ENSCSAVP00000012698.1"/>
    <property type="gene ID" value="ENSCSAVG00000007456.1"/>
</dbReference>
<organism evidence="1 2">
    <name type="scientific">Ciona savignyi</name>
    <name type="common">Pacific transparent sea squirt</name>
    <dbReference type="NCBI Taxonomy" id="51511"/>
    <lineage>
        <taxon>Eukaryota</taxon>
        <taxon>Metazoa</taxon>
        <taxon>Chordata</taxon>
        <taxon>Tunicata</taxon>
        <taxon>Ascidiacea</taxon>
        <taxon>Phlebobranchia</taxon>
        <taxon>Cionidae</taxon>
        <taxon>Ciona</taxon>
    </lineage>
</organism>
<keyword evidence="2" id="KW-1185">Reference proteome</keyword>